<reference evidence="2" key="2">
    <citation type="journal article" date="2018" name="Mol. Plant Microbe Interact.">
        <title>Genome sequence resources for the wheat stripe rust pathogen (Puccinia striiformis f. sp. tritici) and the barley stripe rust pathogen (Puccinia striiformis f. sp. hordei).</title>
        <authorList>
            <person name="Xia C."/>
            <person name="Wang M."/>
            <person name="Yin C."/>
            <person name="Cornejo O.E."/>
            <person name="Hulbert S.H."/>
            <person name="Chen X."/>
        </authorList>
    </citation>
    <scope>NUCLEOTIDE SEQUENCE [LARGE SCALE GENOMIC DNA]</scope>
    <source>
        <strain evidence="2">93-210</strain>
    </source>
</reference>
<accession>A0ACC0EST9</accession>
<proteinExistence type="predicted"/>
<gene>
    <name evidence="1" type="ORF">MJO28_002726</name>
</gene>
<dbReference type="Proteomes" id="UP001060170">
    <property type="component" value="Chromosome 3"/>
</dbReference>
<evidence type="ECO:0000313" key="1">
    <source>
        <dbReference type="EMBL" id="KAI7958935.1"/>
    </source>
</evidence>
<reference evidence="1 2" key="3">
    <citation type="journal article" date="2022" name="Microbiol. Spectr.">
        <title>Folding features and dynamics of 3D genome architecture in plant fungal pathogens.</title>
        <authorList>
            <person name="Xia C."/>
        </authorList>
    </citation>
    <scope>NUCLEOTIDE SEQUENCE [LARGE SCALE GENOMIC DNA]</scope>
    <source>
        <strain evidence="1 2">93-210</strain>
    </source>
</reference>
<dbReference type="EMBL" id="CM045867">
    <property type="protein sequence ID" value="KAI7958935.1"/>
    <property type="molecule type" value="Genomic_DNA"/>
</dbReference>
<keyword evidence="2" id="KW-1185">Reference proteome</keyword>
<evidence type="ECO:0000313" key="2">
    <source>
        <dbReference type="Proteomes" id="UP001060170"/>
    </source>
</evidence>
<organism evidence="1 2">
    <name type="scientific">Puccinia striiformis f. sp. tritici</name>
    <dbReference type="NCBI Taxonomy" id="168172"/>
    <lineage>
        <taxon>Eukaryota</taxon>
        <taxon>Fungi</taxon>
        <taxon>Dikarya</taxon>
        <taxon>Basidiomycota</taxon>
        <taxon>Pucciniomycotina</taxon>
        <taxon>Pucciniomycetes</taxon>
        <taxon>Pucciniales</taxon>
        <taxon>Pucciniaceae</taxon>
        <taxon>Puccinia</taxon>
    </lineage>
</organism>
<name>A0ACC0EST9_9BASI</name>
<reference evidence="2" key="1">
    <citation type="journal article" date="2018" name="BMC Genomics">
        <title>Genomic insights into host adaptation between the wheat stripe rust pathogen (Puccinia striiformis f. sp. tritici) and the barley stripe rust pathogen (Puccinia striiformis f. sp. hordei).</title>
        <authorList>
            <person name="Xia C."/>
            <person name="Wang M."/>
            <person name="Yin C."/>
            <person name="Cornejo O.E."/>
            <person name="Hulbert S.H."/>
            <person name="Chen X."/>
        </authorList>
    </citation>
    <scope>NUCLEOTIDE SEQUENCE [LARGE SCALE GENOMIC DNA]</scope>
    <source>
        <strain evidence="2">93-210</strain>
    </source>
</reference>
<protein>
    <submittedName>
        <fullName evidence="1">Uncharacterized protein</fullName>
    </submittedName>
</protein>
<comment type="caution">
    <text evidence="1">The sequence shown here is derived from an EMBL/GenBank/DDBJ whole genome shotgun (WGS) entry which is preliminary data.</text>
</comment>
<sequence length="680" mass="78094">MPPTRNLSGPQEWMKPSKKHGPRWEGFLMTDLWNDVSRRRRAKCTHCQKIFNQAKPQLLFSHIKDICPNISAEQKLSYLSNSMKSNESTHSISSDEDDGRKISVTIEPSNSKPNQSVKQYFQPFSHEKTLKLHELLVKSLISSNLPFSFFENPYFQEYQLELARSVYKIPRRVQVIEKILPVVHAQHELLMLNKIKEQKQLTLSLDGWTDNSGNSIYTLMALKGAKQKYFIDILDLNHKRHTAENIFSALKGSLASKQIGLDQVCAVVTDSPLVMLKLCRLLNDQNPHILKVHCTLHVFNLIAKRVVNHPTMEAVENNVKHGLQTLCETRWYSMAKVCLGVQSHEIGFKKCLELLRNKQVDTPSMTDAVVKVIEDRDHFTANQTLVQLLKPVVDAIGHLERADTTLADIWKEMIQTYKSIRDADVYSRFEPFKQHCLDVLHAQTKTFHEDIYVLSFFLHPAYQRVAVSKKHSLNDIGHMILHVAKHWKMSKSEASLLRDAVHHYYNATYLYHSKKIDKPLHYWLTVPYTPESEPLKKLAIGILEIVPHAAGVEGLFSMMTAMKTKARNRLLPNTLKMMAQIKLHLLQGDPLLSARRKKTRTSPKSTQDNSEYENMKAYDSFLTPAELEVFEEGIFTESQISTLTSRENAPGKPDDVIDIDVIEDIEAEESNWDPEDLWVS</sequence>